<dbReference type="EMBL" id="BLAP01000075">
    <property type="protein sequence ID" value="GET13692.1"/>
    <property type="molecule type" value="Genomic_DNA"/>
</dbReference>
<protein>
    <submittedName>
        <fullName evidence="2">Uncharacterized protein</fullName>
    </submittedName>
</protein>
<proteinExistence type="predicted"/>
<reference evidence="2" key="1">
    <citation type="submission" date="2019-10" db="EMBL/GenBank/DDBJ databases">
        <title>Lactobacillus agilis SN811 Whole Genome Sequencing Project.</title>
        <authorList>
            <person name="Suzuki S."/>
            <person name="Endo A."/>
            <person name="Maeno S."/>
            <person name="Shiwa Y."/>
            <person name="Matsutani M."/>
            <person name="Kajikawa A."/>
        </authorList>
    </citation>
    <scope>NUCLEOTIDE SEQUENCE</scope>
    <source>
        <strain evidence="2">SN811</strain>
    </source>
</reference>
<dbReference type="AlphaFoldDB" id="A0A6F9Y890"/>
<organism evidence="2">
    <name type="scientific">Ligilactobacillus agilis</name>
    <dbReference type="NCBI Taxonomy" id="1601"/>
    <lineage>
        <taxon>Bacteria</taxon>
        <taxon>Bacillati</taxon>
        <taxon>Bacillota</taxon>
        <taxon>Bacilli</taxon>
        <taxon>Lactobacillales</taxon>
        <taxon>Lactobacillaceae</taxon>
        <taxon>Ligilactobacillus</taxon>
    </lineage>
</organism>
<comment type="caution">
    <text evidence="2">The sequence shown here is derived from an EMBL/GenBank/DDBJ whole genome shotgun (WGS) entry which is preliminary data.</text>
</comment>
<gene>
    <name evidence="2" type="ORF">SN811_21920</name>
</gene>
<accession>A0A6F9Y890</accession>
<feature type="region of interest" description="Disordered" evidence="1">
    <location>
        <begin position="1"/>
        <end position="31"/>
    </location>
</feature>
<dbReference type="Proteomes" id="UP000494160">
    <property type="component" value="Unassembled WGS sequence"/>
</dbReference>
<evidence type="ECO:0000313" key="2">
    <source>
        <dbReference type="EMBL" id="GET13692.1"/>
    </source>
</evidence>
<evidence type="ECO:0000256" key="1">
    <source>
        <dbReference type="SAM" id="MobiDB-lite"/>
    </source>
</evidence>
<feature type="compositionally biased region" description="Low complexity" evidence="1">
    <location>
        <begin position="1"/>
        <end position="16"/>
    </location>
</feature>
<sequence length="68" mass="7807">MTKISNSSSLTLSQDSACEVGARKSNHQSHKPTNIFVTKEWQEYDYYKDLVEDEELAEVKPVGKEWLS</sequence>
<dbReference type="RefSeq" id="WP_172577966.1">
    <property type="nucleotide sequence ID" value="NZ_BLAP01000075.1"/>
</dbReference>
<name>A0A6F9Y890_9LACO</name>